<keyword evidence="3" id="KW-0238">DNA-binding</keyword>
<evidence type="ECO:0000259" key="5">
    <source>
        <dbReference type="PROSITE" id="PS50931"/>
    </source>
</evidence>
<keyword evidence="2" id="KW-0805">Transcription regulation</keyword>
<dbReference type="InterPro" id="IPR005119">
    <property type="entry name" value="LysR_subst-bd"/>
</dbReference>
<dbReference type="InterPro" id="IPR036390">
    <property type="entry name" value="WH_DNA-bd_sf"/>
</dbReference>
<evidence type="ECO:0000313" key="7">
    <source>
        <dbReference type="Proteomes" id="UP001049518"/>
    </source>
</evidence>
<evidence type="ECO:0000256" key="1">
    <source>
        <dbReference type="ARBA" id="ARBA00009437"/>
    </source>
</evidence>
<dbReference type="Proteomes" id="UP001049518">
    <property type="component" value="Chromosome"/>
</dbReference>
<evidence type="ECO:0000256" key="4">
    <source>
        <dbReference type="ARBA" id="ARBA00023163"/>
    </source>
</evidence>
<keyword evidence="4" id="KW-0804">Transcription</keyword>
<evidence type="ECO:0000256" key="2">
    <source>
        <dbReference type="ARBA" id="ARBA00023015"/>
    </source>
</evidence>
<dbReference type="PANTHER" id="PTHR30346:SF29">
    <property type="entry name" value="LYSR SUBSTRATE-BINDING"/>
    <property type="match status" value="1"/>
</dbReference>
<dbReference type="SUPFAM" id="SSF46785">
    <property type="entry name" value="Winged helix' DNA-binding domain"/>
    <property type="match status" value="1"/>
</dbReference>
<feature type="domain" description="HTH lysR-type" evidence="5">
    <location>
        <begin position="2"/>
        <end position="59"/>
    </location>
</feature>
<accession>A0ABX8R1G2</accession>
<gene>
    <name evidence="6" type="ORF">AGRA3207_004720</name>
</gene>
<reference evidence="6" key="1">
    <citation type="submission" date="2020-07" db="EMBL/GenBank/DDBJ databases">
        <authorList>
            <person name="Tarantini F.S."/>
            <person name="Hong K.W."/>
            <person name="Chan K.G."/>
        </authorList>
    </citation>
    <scope>NUCLEOTIDE SEQUENCE</scope>
    <source>
        <strain evidence="6">32-07</strain>
    </source>
</reference>
<dbReference type="Pfam" id="PF00126">
    <property type="entry name" value="HTH_1"/>
    <property type="match status" value="1"/>
</dbReference>
<comment type="similarity">
    <text evidence="1">Belongs to the LysR transcriptional regulatory family.</text>
</comment>
<dbReference type="SUPFAM" id="SSF53850">
    <property type="entry name" value="Periplasmic binding protein-like II"/>
    <property type="match status" value="1"/>
</dbReference>
<sequence>MLDLERLRALHSVATYGSVSAAADVLHVTTSAVSQQLAKLERETGQKLLERNGRGVRLTDAAELLVAHAERILSLVEQAQADLEAHRGSVVGQLSIAAFPTAVRGLMPAALRRLRADHPDLRVLLREEDPMRSMPLVSRGDLDMAVVQDWNNEPLPLPDGLHKGVICHDIADVALPAAHPLAGRAAIELKELAGDTWISSSPDSICCDWLLRTLRAVDSEPRIDHMAYEFATQLALVSAGLGNTILPRLGRCDVPPDVAIVPLAEPLSRRVYALWREEAARRPAIRAAVTALRAAVPTDVPADVPADVPGGVPGGVPSDVGTAASRQVAAAL</sequence>
<dbReference type="CDD" id="cd08423">
    <property type="entry name" value="PBP2_LTTR_like_6"/>
    <property type="match status" value="1"/>
</dbReference>
<keyword evidence="7" id="KW-1185">Reference proteome</keyword>
<dbReference type="RefSeq" id="WP_231329242.1">
    <property type="nucleotide sequence ID" value="NZ_CP059572.1"/>
</dbReference>
<organism evidence="6 7">
    <name type="scientific">Actinomadura graeca</name>
    <dbReference type="NCBI Taxonomy" id="2750812"/>
    <lineage>
        <taxon>Bacteria</taxon>
        <taxon>Bacillati</taxon>
        <taxon>Actinomycetota</taxon>
        <taxon>Actinomycetes</taxon>
        <taxon>Streptosporangiales</taxon>
        <taxon>Thermomonosporaceae</taxon>
        <taxon>Actinomadura</taxon>
    </lineage>
</organism>
<dbReference type="Gene3D" id="1.10.10.10">
    <property type="entry name" value="Winged helix-like DNA-binding domain superfamily/Winged helix DNA-binding domain"/>
    <property type="match status" value="1"/>
</dbReference>
<dbReference type="Pfam" id="PF03466">
    <property type="entry name" value="LysR_substrate"/>
    <property type="match status" value="1"/>
</dbReference>
<dbReference type="InterPro" id="IPR036388">
    <property type="entry name" value="WH-like_DNA-bd_sf"/>
</dbReference>
<protein>
    <submittedName>
        <fullName evidence="6">LysR family transcriptional regulator</fullName>
    </submittedName>
</protein>
<dbReference type="PANTHER" id="PTHR30346">
    <property type="entry name" value="TRANSCRIPTIONAL DUAL REGULATOR HCAR-RELATED"/>
    <property type="match status" value="1"/>
</dbReference>
<dbReference type="EMBL" id="CP059572">
    <property type="protein sequence ID" value="QXJ23547.1"/>
    <property type="molecule type" value="Genomic_DNA"/>
</dbReference>
<evidence type="ECO:0000256" key="3">
    <source>
        <dbReference type="ARBA" id="ARBA00023125"/>
    </source>
</evidence>
<evidence type="ECO:0000313" key="6">
    <source>
        <dbReference type="EMBL" id="QXJ23547.1"/>
    </source>
</evidence>
<dbReference type="InterPro" id="IPR000847">
    <property type="entry name" value="LysR_HTH_N"/>
</dbReference>
<name>A0ABX8R1G2_9ACTN</name>
<dbReference type="PROSITE" id="PS50931">
    <property type="entry name" value="HTH_LYSR"/>
    <property type="match status" value="1"/>
</dbReference>
<dbReference type="Gene3D" id="3.40.190.10">
    <property type="entry name" value="Periplasmic binding protein-like II"/>
    <property type="match status" value="2"/>
</dbReference>
<proteinExistence type="inferred from homology"/>